<reference evidence="7" key="1">
    <citation type="submission" date="2023-06" db="EMBL/GenBank/DDBJ databases">
        <authorList>
            <person name="Jiang Y."/>
            <person name="Liu Q."/>
        </authorList>
    </citation>
    <scope>NUCLEOTIDE SEQUENCE</scope>
    <source>
        <strain evidence="7">CGMCC 1.12090</strain>
    </source>
</reference>
<accession>A0ABT8RWX9</accession>
<dbReference type="InterPro" id="IPR015590">
    <property type="entry name" value="Aldehyde_DH_dom"/>
</dbReference>
<evidence type="ECO:0000256" key="5">
    <source>
        <dbReference type="RuleBase" id="RU003345"/>
    </source>
</evidence>
<dbReference type="InterPro" id="IPR029510">
    <property type="entry name" value="Ald_DH_CS_GLU"/>
</dbReference>
<evidence type="ECO:0000256" key="4">
    <source>
        <dbReference type="PROSITE-ProRule" id="PRU10007"/>
    </source>
</evidence>
<dbReference type="PIRSF" id="PIRSF036492">
    <property type="entry name" value="ALDH"/>
    <property type="match status" value="1"/>
</dbReference>
<dbReference type="Gene3D" id="3.40.309.10">
    <property type="entry name" value="Aldehyde Dehydrogenase, Chain A, domain 2"/>
    <property type="match status" value="1"/>
</dbReference>
<feature type="domain" description="Aldehyde dehydrogenase" evidence="6">
    <location>
        <begin position="13"/>
        <end position="428"/>
    </location>
</feature>
<proteinExistence type="inferred from homology"/>
<keyword evidence="8" id="KW-1185">Reference proteome</keyword>
<dbReference type="InterPro" id="IPR012394">
    <property type="entry name" value="Aldehyde_DH_NAD(P)"/>
</dbReference>
<comment type="caution">
    <text evidence="7">The sequence shown here is derived from an EMBL/GenBank/DDBJ whole genome shotgun (WGS) entry which is preliminary data.</text>
</comment>
<comment type="similarity">
    <text evidence="1 3 5">Belongs to the aldehyde dehydrogenase family.</text>
</comment>
<name>A0ABT8RWX9_9BURK</name>
<protein>
    <recommendedName>
        <fullName evidence="3">Aldehyde dehydrogenase</fullName>
    </recommendedName>
</protein>
<dbReference type="Pfam" id="PF00171">
    <property type="entry name" value="Aldedh"/>
    <property type="match status" value="1"/>
</dbReference>
<dbReference type="Proteomes" id="UP001169027">
    <property type="component" value="Unassembled WGS sequence"/>
</dbReference>
<dbReference type="EMBL" id="JAUKVY010000001">
    <property type="protein sequence ID" value="MDO1531147.1"/>
    <property type="molecule type" value="Genomic_DNA"/>
</dbReference>
<dbReference type="InterPro" id="IPR016161">
    <property type="entry name" value="Ald_DH/histidinol_DH"/>
</dbReference>
<evidence type="ECO:0000256" key="3">
    <source>
        <dbReference type="PIRNR" id="PIRNR036492"/>
    </source>
</evidence>
<dbReference type="Gene3D" id="3.40.605.10">
    <property type="entry name" value="Aldehyde Dehydrogenase, Chain A, domain 1"/>
    <property type="match status" value="1"/>
</dbReference>
<keyword evidence="2 3" id="KW-0560">Oxidoreductase</keyword>
<dbReference type="PANTHER" id="PTHR43570">
    <property type="entry name" value="ALDEHYDE DEHYDROGENASE"/>
    <property type="match status" value="1"/>
</dbReference>
<dbReference type="SUPFAM" id="SSF53720">
    <property type="entry name" value="ALDH-like"/>
    <property type="match status" value="1"/>
</dbReference>
<evidence type="ECO:0000313" key="7">
    <source>
        <dbReference type="EMBL" id="MDO1531147.1"/>
    </source>
</evidence>
<dbReference type="InterPro" id="IPR016163">
    <property type="entry name" value="Ald_DH_C"/>
</dbReference>
<dbReference type="InterPro" id="IPR016162">
    <property type="entry name" value="Ald_DH_N"/>
</dbReference>
<evidence type="ECO:0000256" key="1">
    <source>
        <dbReference type="ARBA" id="ARBA00009986"/>
    </source>
</evidence>
<gene>
    <name evidence="7" type="ORF">Q2T77_02515</name>
</gene>
<sequence length="461" mass="50544">MSVPDYASLVASQRAFFLEGHTRPVAWRKTQLEAVKALFTDHHDELCDALWKDLRRNVNDADLMDVDYCAKEAAYALKHIDTWMKPLHEPMPLVFEPGYIRVNRDPLGVSLIIGAWNEPFMLVFGPLVAALAAGNTAVLKPSEIAAHCAAAAARLVPEYFDPRAVAVVEGAVPETTALLAQQWDMIFFTGSPPVGKIVHQAAAKNLTPCVLELGGKNPTIVHSSANLKAAARRIAYGRYLNSGHICTAPDHVLAWPEVKDEFLQHMKDTIREFYGDDPKQSPDYGRVINRRNFDRLAGLLGSGKAIAGGQTDADELYIAPTVLVDVAVDSPIMKEEIFGPILPVLEIDSVESVVQWVNSRPSPLGLYIFAEDKEVIDRILSATRSGDAEVNDCAIHPLFPELPFGGVGNSGMGKYHGRWGFEAFTNARGVLHHSSTVDPGVRYPPYAKHGLERVAVNKLMP</sequence>
<evidence type="ECO:0000256" key="2">
    <source>
        <dbReference type="ARBA" id="ARBA00023002"/>
    </source>
</evidence>
<dbReference type="CDD" id="cd07087">
    <property type="entry name" value="ALDH_F3-13-14_CALDH-like"/>
    <property type="match status" value="1"/>
</dbReference>
<dbReference type="PANTHER" id="PTHR43570:SF16">
    <property type="entry name" value="ALDEHYDE DEHYDROGENASE TYPE III, ISOFORM Q"/>
    <property type="match status" value="1"/>
</dbReference>
<evidence type="ECO:0000313" key="8">
    <source>
        <dbReference type="Proteomes" id="UP001169027"/>
    </source>
</evidence>
<organism evidence="7 8">
    <name type="scientific">Variovorax ginsengisoli</name>
    <dbReference type="NCBI Taxonomy" id="363844"/>
    <lineage>
        <taxon>Bacteria</taxon>
        <taxon>Pseudomonadati</taxon>
        <taxon>Pseudomonadota</taxon>
        <taxon>Betaproteobacteria</taxon>
        <taxon>Burkholderiales</taxon>
        <taxon>Comamonadaceae</taxon>
        <taxon>Variovorax</taxon>
    </lineage>
</organism>
<feature type="active site" evidence="4">
    <location>
        <position position="212"/>
    </location>
</feature>
<evidence type="ECO:0000259" key="6">
    <source>
        <dbReference type="Pfam" id="PF00171"/>
    </source>
</evidence>
<dbReference type="PROSITE" id="PS00687">
    <property type="entry name" value="ALDEHYDE_DEHYDR_GLU"/>
    <property type="match status" value="1"/>
</dbReference>
<dbReference type="RefSeq" id="WP_301803276.1">
    <property type="nucleotide sequence ID" value="NZ_JAUJZH010000001.1"/>
</dbReference>